<protein>
    <submittedName>
        <fullName evidence="1">Uncharacterized protein</fullName>
    </submittedName>
</protein>
<dbReference type="AlphaFoldDB" id="A0A917MYE9"/>
<dbReference type="EMBL" id="BMIB01000005">
    <property type="protein sequence ID" value="GGH79320.1"/>
    <property type="molecule type" value="Genomic_DNA"/>
</dbReference>
<name>A0A917MYE9_9BACT</name>
<sequence>MLDILTLIQHTKDLMLNEKLGTAPDVSVLIQEYPIDPEAPEKGVFELRTALHISDTIYASASPILDINHLIHCAQDLLAMVELGAPLPVLKKVQSFLLPAFNNFKGKAYDLSITLSLPGIFTPYQLFHRKG</sequence>
<evidence type="ECO:0000313" key="1">
    <source>
        <dbReference type="EMBL" id="GGH79320.1"/>
    </source>
</evidence>
<keyword evidence="2" id="KW-1185">Reference proteome</keyword>
<reference evidence="1" key="2">
    <citation type="submission" date="2020-09" db="EMBL/GenBank/DDBJ databases">
        <authorList>
            <person name="Sun Q."/>
            <person name="Zhou Y."/>
        </authorList>
    </citation>
    <scope>NUCLEOTIDE SEQUENCE</scope>
    <source>
        <strain evidence="1">CGMCC 1.15290</strain>
    </source>
</reference>
<reference evidence="1" key="1">
    <citation type="journal article" date="2014" name="Int. J. Syst. Evol. Microbiol.">
        <title>Complete genome sequence of Corynebacterium casei LMG S-19264T (=DSM 44701T), isolated from a smear-ripened cheese.</title>
        <authorList>
            <consortium name="US DOE Joint Genome Institute (JGI-PGF)"/>
            <person name="Walter F."/>
            <person name="Albersmeier A."/>
            <person name="Kalinowski J."/>
            <person name="Ruckert C."/>
        </authorList>
    </citation>
    <scope>NUCLEOTIDE SEQUENCE</scope>
    <source>
        <strain evidence="1">CGMCC 1.15290</strain>
    </source>
</reference>
<evidence type="ECO:0000313" key="2">
    <source>
        <dbReference type="Proteomes" id="UP000627292"/>
    </source>
</evidence>
<accession>A0A917MYE9</accession>
<comment type="caution">
    <text evidence="1">The sequence shown here is derived from an EMBL/GenBank/DDBJ whole genome shotgun (WGS) entry which is preliminary data.</text>
</comment>
<organism evidence="1 2">
    <name type="scientific">Filimonas zeae</name>
    <dbReference type="NCBI Taxonomy" id="1737353"/>
    <lineage>
        <taxon>Bacteria</taxon>
        <taxon>Pseudomonadati</taxon>
        <taxon>Bacteroidota</taxon>
        <taxon>Chitinophagia</taxon>
        <taxon>Chitinophagales</taxon>
        <taxon>Chitinophagaceae</taxon>
        <taxon>Filimonas</taxon>
    </lineage>
</organism>
<gene>
    <name evidence="1" type="ORF">GCM10011379_48510</name>
</gene>
<proteinExistence type="predicted"/>
<dbReference type="Proteomes" id="UP000627292">
    <property type="component" value="Unassembled WGS sequence"/>
</dbReference>